<name>A0A0P6X9H8_9CHLR</name>
<organism evidence="1 2">
    <name type="scientific">Leptolinea tardivitalis</name>
    <dbReference type="NCBI Taxonomy" id="229920"/>
    <lineage>
        <taxon>Bacteria</taxon>
        <taxon>Bacillati</taxon>
        <taxon>Chloroflexota</taxon>
        <taxon>Anaerolineae</taxon>
        <taxon>Anaerolineales</taxon>
        <taxon>Anaerolineaceae</taxon>
        <taxon>Leptolinea</taxon>
    </lineage>
</organism>
<dbReference type="EMBL" id="LGCK01000012">
    <property type="protein sequence ID" value="KPL71086.1"/>
    <property type="molecule type" value="Genomic_DNA"/>
</dbReference>
<dbReference type="RefSeq" id="WP_062422826.1">
    <property type="nucleotide sequence ID" value="NZ_BBYA01000011.1"/>
</dbReference>
<accession>A0A0P6X9H8</accession>
<evidence type="ECO:0000313" key="1">
    <source>
        <dbReference type="EMBL" id="KPL71086.1"/>
    </source>
</evidence>
<evidence type="ECO:0000313" key="2">
    <source>
        <dbReference type="Proteomes" id="UP000050430"/>
    </source>
</evidence>
<dbReference type="SUPFAM" id="SSF53756">
    <property type="entry name" value="UDP-Glycosyltransferase/glycogen phosphorylase"/>
    <property type="match status" value="1"/>
</dbReference>
<dbReference type="OrthoDB" id="162371at2"/>
<dbReference type="AlphaFoldDB" id="A0A0P6X9H8"/>
<evidence type="ECO:0008006" key="3">
    <source>
        <dbReference type="Google" id="ProtNLM"/>
    </source>
</evidence>
<reference evidence="1 2" key="1">
    <citation type="submission" date="2015-07" db="EMBL/GenBank/DDBJ databases">
        <title>Genome sequence of Leptolinea tardivitalis DSM 16556.</title>
        <authorList>
            <person name="Hemp J."/>
            <person name="Ward L.M."/>
            <person name="Pace L.A."/>
            <person name="Fischer W.W."/>
        </authorList>
    </citation>
    <scope>NUCLEOTIDE SEQUENCE [LARGE SCALE GENOMIC DNA]</scope>
    <source>
        <strain evidence="1 2">YMTK-2</strain>
    </source>
</reference>
<protein>
    <recommendedName>
        <fullName evidence="3">Glycosyltransferase</fullName>
    </recommendedName>
</protein>
<dbReference type="STRING" id="229920.ADM99_12470"/>
<sequence length="382" mass="43003">MNFVFVCPESEELRCSVERRCVAPARVINRTGRYSADLISWHDFAVNTTEVNDLLENSDYIIIHRGLWPELLPRIQHWKARDKTIIADFVDAYQLMNEDELADVHDMEINGGPQAGKAADNQTALLTQLKWTLQSTHGATTPSQRLCDDWNAYTRTLVLPDFLDLERLSLIAPQSHKGITLGWRGTVRRLQSMKQSGVLMALEALCQMRPNARIIFSVDHPEAVGALNLPTGQVELVDWNSSGGWYRLLSQIDIGLIPYVTDLEQRNSCSAILEYMALKIPWIASQGAAVYDLQSYGWIVENTAEGWLKAVVETVDYLADYQAEASGAPYLYALSRSLEENIQTIVDTYVRLGSLYSTRPLGAPPLNNSSRLLLTSQWENEL</sequence>
<comment type="caution">
    <text evidence="1">The sequence shown here is derived from an EMBL/GenBank/DDBJ whole genome shotgun (WGS) entry which is preliminary data.</text>
</comment>
<dbReference type="Proteomes" id="UP000050430">
    <property type="component" value="Unassembled WGS sequence"/>
</dbReference>
<gene>
    <name evidence="1" type="ORF">ADM99_12470</name>
</gene>
<proteinExistence type="predicted"/>
<keyword evidence="2" id="KW-1185">Reference proteome</keyword>
<dbReference type="Gene3D" id="3.40.50.2000">
    <property type="entry name" value="Glycogen Phosphorylase B"/>
    <property type="match status" value="1"/>
</dbReference>